<dbReference type="PRINTS" id="PR00080">
    <property type="entry name" value="SDRFAMILY"/>
</dbReference>
<dbReference type="AlphaFoldDB" id="A0A285MX39"/>
<keyword evidence="2" id="KW-0560">Oxidoreductase</keyword>
<dbReference type="RefSeq" id="WP_097047322.1">
    <property type="nucleotide sequence ID" value="NZ_OBEH01000007.1"/>
</dbReference>
<dbReference type="EMBL" id="OBEH01000007">
    <property type="protein sequence ID" value="SNZ01759.1"/>
    <property type="molecule type" value="Genomic_DNA"/>
</dbReference>
<name>A0A285MX39_9FLAO</name>
<evidence type="ECO:0000256" key="2">
    <source>
        <dbReference type="ARBA" id="ARBA00023002"/>
    </source>
</evidence>
<sequence>MREERLKNKVAVVTGGSSGIGRAISILFAISGAKVHILDFNEEEGDKVVEEINILGGKAILHVCDVSNALQVNLAVENIVNQDNIIDILVNNAGVSHIGTLTSTTEEDLQRIYDINIKGVFLCSKAVIQNMYDNGGGVILNMASIGATVALADRFAYSMSKGAVLNMTITIAKDYLDKNIRCNSISPGRVHTPFVDDYLKKNYPDQTEEMFEKLSKTQPIGRMGKPEEIAELALFLCDDRGAGFITGTDYPIDGGFIKLNT</sequence>
<protein>
    <submittedName>
        <fullName evidence="3">NAD(P)-dependent dehydrogenase, short-chain alcohol dehydrogenase family</fullName>
    </submittedName>
</protein>
<dbReference type="Gene3D" id="3.40.50.720">
    <property type="entry name" value="NAD(P)-binding Rossmann-like Domain"/>
    <property type="match status" value="1"/>
</dbReference>
<proteinExistence type="inferred from homology"/>
<dbReference type="PANTHER" id="PTHR43477">
    <property type="entry name" value="DIHYDROANTICAPSIN 7-DEHYDROGENASE"/>
    <property type="match status" value="1"/>
</dbReference>
<evidence type="ECO:0000313" key="4">
    <source>
        <dbReference type="Proteomes" id="UP000219048"/>
    </source>
</evidence>
<dbReference type="FunFam" id="3.40.50.720:FF:000084">
    <property type="entry name" value="Short-chain dehydrogenase reductase"/>
    <property type="match status" value="1"/>
</dbReference>
<evidence type="ECO:0000313" key="3">
    <source>
        <dbReference type="EMBL" id="SNZ01759.1"/>
    </source>
</evidence>
<dbReference type="SUPFAM" id="SSF51735">
    <property type="entry name" value="NAD(P)-binding Rossmann-fold domains"/>
    <property type="match status" value="1"/>
</dbReference>
<gene>
    <name evidence="3" type="ORF">SAMN06265377_3602</name>
</gene>
<organism evidence="3 4">
    <name type="scientific">Flagellimonas pacifica</name>
    <dbReference type="NCBI Taxonomy" id="1247520"/>
    <lineage>
        <taxon>Bacteria</taxon>
        <taxon>Pseudomonadati</taxon>
        <taxon>Bacteroidota</taxon>
        <taxon>Flavobacteriia</taxon>
        <taxon>Flavobacteriales</taxon>
        <taxon>Flavobacteriaceae</taxon>
        <taxon>Flagellimonas</taxon>
    </lineage>
</organism>
<dbReference type="InterPro" id="IPR002347">
    <property type="entry name" value="SDR_fam"/>
</dbReference>
<accession>A0A285MX39</accession>
<dbReference type="InterPro" id="IPR036291">
    <property type="entry name" value="NAD(P)-bd_dom_sf"/>
</dbReference>
<keyword evidence="4" id="KW-1185">Reference proteome</keyword>
<comment type="similarity">
    <text evidence="1">Belongs to the short-chain dehydrogenases/reductases (SDR) family.</text>
</comment>
<dbReference type="GO" id="GO:0016491">
    <property type="term" value="F:oxidoreductase activity"/>
    <property type="evidence" value="ECO:0007669"/>
    <property type="project" value="UniProtKB-KW"/>
</dbReference>
<dbReference type="PROSITE" id="PS00061">
    <property type="entry name" value="ADH_SHORT"/>
    <property type="match status" value="1"/>
</dbReference>
<dbReference type="Pfam" id="PF13561">
    <property type="entry name" value="adh_short_C2"/>
    <property type="match status" value="1"/>
</dbReference>
<dbReference type="InterPro" id="IPR051122">
    <property type="entry name" value="SDR_DHRS6-like"/>
</dbReference>
<dbReference type="Proteomes" id="UP000219048">
    <property type="component" value="Unassembled WGS sequence"/>
</dbReference>
<dbReference type="InterPro" id="IPR020904">
    <property type="entry name" value="Sc_DH/Rdtase_CS"/>
</dbReference>
<evidence type="ECO:0000256" key="1">
    <source>
        <dbReference type="ARBA" id="ARBA00006484"/>
    </source>
</evidence>
<dbReference type="NCBIfam" id="NF005559">
    <property type="entry name" value="PRK07231.1"/>
    <property type="match status" value="1"/>
</dbReference>
<dbReference type="OrthoDB" id="597477at2"/>
<dbReference type="CDD" id="cd05233">
    <property type="entry name" value="SDR_c"/>
    <property type="match status" value="1"/>
</dbReference>
<dbReference type="PANTHER" id="PTHR43477:SF1">
    <property type="entry name" value="DIHYDROANTICAPSIN 7-DEHYDROGENASE"/>
    <property type="match status" value="1"/>
</dbReference>
<dbReference type="PRINTS" id="PR00081">
    <property type="entry name" value="GDHRDH"/>
</dbReference>
<reference evidence="4" key="1">
    <citation type="submission" date="2017-09" db="EMBL/GenBank/DDBJ databases">
        <authorList>
            <person name="Varghese N."/>
            <person name="Submissions S."/>
        </authorList>
    </citation>
    <scope>NUCLEOTIDE SEQUENCE [LARGE SCALE GENOMIC DNA]</scope>
    <source>
        <strain evidence="4">DSM 25885</strain>
    </source>
</reference>